<dbReference type="EMBL" id="GBRH01261841">
    <property type="protein sequence ID" value="JAD36054.1"/>
    <property type="molecule type" value="Transcribed_RNA"/>
</dbReference>
<feature type="signal peptide" evidence="1">
    <location>
        <begin position="1"/>
        <end position="19"/>
    </location>
</feature>
<feature type="chain" id="PRO_5002043556" evidence="1">
    <location>
        <begin position="20"/>
        <end position="73"/>
    </location>
</feature>
<accession>A0A0A8Z9J2</accession>
<sequence>MCLTSSLWTLMLLVWLVQPHKEAARDNNREKPTQLLQQTLAACLGCKKPSCLWPFSGAIAYDIKTEAMAAPME</sequence>
<keyword evidence="1" id="KW-0732">Signal</keyword>
<dbReference type="AlphaFoldDB" id="A0A0A8Z9J2"/>
<name>A0A0A8Z9J2_ARUDO</name>
<proteinExistence type="predicted"/>
<protein>
    <submittedName>
        <fullName evidence="2">Uncharacterized protein</fullName>
    </submittedName>
</protein>
<reference evidence="2" key="1">
    <citation type="submission" date="2014-09" db="EMBL/GenBank/DDBJ databases">
        <authorList>
            <person name="Magalhaes I.L.F."/>
            <person name="Oliveira U."/>
            <person name="Santos F.R."/>
            <person name="Vidigal T.H.D.A."/>
            <person name="Brescovit A.D."/>
            <person name="Santos A.J."/>
        </authorList>
    </citation>
    <scope>NUCLEOTIDE SEQUENCE</scope>
    <source>
        <tissue evidence="2">Shoot tissue taken approximately 20 cm above the soil surface</tissue>
    </source>
</reference>
<evidence type="ECO:0000256" key="1">
    <source>
        <dbReference type="SAM" id="SignalP"/>
    </source>
</evidence>
<reference evidence="2" key="2">
    <citation type="journal article" date="2015" name="Data Brief">
        <title>Shoot transcriptome of the giant reed, Arundo donax.</title>
        <authorList>
            <person name="Barrero R.A."/>
            <person name="Guerrero F.D."/>
            <person name="Moolhuijzen P."/>
            <person name="Goolsby J.A."/>
            <person name="Tidwell J."/>
            <person name="Bellgard S.E."/>
            <person name="Bellgard M.I."/>
        </authorList>
    </citation>
    <scope>NUCLEOTIDE SEQUENCE</scope>
    <source>
        <tissue evidence="2">Shoot tissue taken approximately 20 cm above the soil surface</tissue>
    </source>
</reference>
<evidence type="ECO:0000313" key="2">
    <source>
        <dbReference type="EMBL" id="JAD36054.1"/>
    </source>
</evidence>
<organism evidence="2">
    <name type="scientific">Arundo donax</name>
    <name type="common">Giant reed</name>
    <name type="synonym">Donax arundinaceus</name>
    <dbReference type="NCBI Taxonomy" id="35708"/>
    <lineage>
        <taxon>Eukaryota</taxon>
        <taxon>Viridiplantae</taxon>
        <taxon>Streptophyta</taxon>
        <taxon>Embryophyta</taxon>
        <taxon>Tracheophyta</taxon>
        <taxon>Spermatophyta</taxon>
        <taxon>Magnoliopsida</taxon>
        <taxon>Liliopsida</taxon>
        <taxon>Poales</taxon>
        <taxon>Poaceae</taxon>
        <taxon>PACMAD clade</taxon>
        <taxon>Arundinoideae</taxon>
        <taxon>Arundineae</taxon>
        <taxon>Arundo</taxon>
    </lineage>
</organism>